<dbReference type="AlphaFoldDB" id="A0A2P6MSU7"/>
<evidence type="ECO:0000313" key="1">
    <source>
        <dbReference type="EMBL" id="PRP74773.1"/>
    </source>
</evidence>
<organism evidence="1 2">
    <name type="scientific">Planoprotostelium fungivorum</name>
    <dbReference type="NCBI Taxonomy" id="1890364"/>
    <lineage>
        <taxon>Eukaryota</taxon>
        <taxon>Amoebozoa</taxon>
        <taxon>Evosea</taxon>
        <taxon>Variosea</taxon>
        <taxon>Cavosteliida</taxon>
        <taxon>Cavosteliaceae</taxon>
        <taxon>Planoprotostelium</taxon>
    </lineage>
</organism>
<dbReference type="Proteomes" id="UP000241769">
    <property type="component" value="Unassembled WGS sequence"/>
</dbReference>
<comment type="caution">
    <text evidence="1">The sequence shown here is derived from an EMBL/GenBank/DDBJ whole genome shotgun (WGS) entry which is preliminary data.</text>
</comment>
<gene>
    <name evidence="1" type="ORF">PROFUN_06634</name>
</gene>
<proteinExistence type="predicted"/>
<accession>A0A2P6MSU7</accession>
<name>A0A2P6MSU7_9EUKA</name>
<keyword evidence="2" id="KW-1185">Reference proteome</keyword>
<dbReference type="InParanoid" id="A0A2P6MSU7"/>
<dbReference type="EMBL" id="MDYQ01000441">
    <property type="protein sequence ID" value="PRP74773.1"/>
    <property type="molecule type" value="Genomic_DNA"/>
</dbReference>
<evidence type="ECO:0000313" key="2">
    <source>
        <dbReference type="Proteomes" id="UP000241769"/>
    </source>
</evidence>
<reference evidence="1 2" key="1">
    <citation type="journal article" date="2018" name="Genome Biol. Evol.">
        <title>Multiple Roots of Fruiting Body Formation in Amoebozoa.</title>
        <authorList>
            <person name="Hillmann F."/>
            <person name="Forbes G."/>
            <person name="Novohradska S."/>
            <person name="Ferling I."/>
            <person name="Riege K."/>
            <person name="Groth M."/>
            <person name="Westermann M."/>
            <person name="Marz M."/>
            <person name="Spaller T."/>
            <person name="Winckler T."/>
            <person name="Schaap P."/>
            <person name="Glockner G."/>
        </authorList>
    </citation>
    <scope>NUCLEOTIDE SEQUENCE [LARGE SCALE GENOMIC DNA]</scope>
    <source>
        <strain evidence="1 2">Jena</strain>
    </source>
</reference>
<protein>
    <submittedName>
        <fullName evidence="1">Uncharacterized protein</fullName>
    </submittedName>
</protein>
<sequence length="61" mass="7064">MPNTHRVPGSIPGETISFYYQSCHPSTWRVMERHGRMGSRTTVEKFTCGYKRKKQGPKCMT</sequence>